<comment type="caution">
    <text evidence="1">The sequence shown here is derived from an EMBL/GenBank/DDBJ whole genome shotgun (WGS) entry which is preliminary data.</text>
</comment>
<proteinExistence type="predicted"/>
<dbReference type="AlphaFoldDB" id="A0A8X6TH75"/>
<dbReference type="Proteomes" id="UP000887013">
    <property type="component" value="Unassembled WGS sequence"/>
</dbReference>
<gene>
    <name evidence="1" type="ORF">NPIL_354411</name>
</gene>
<accession>A0A8X6TH75</accession>
<protein>
    <submittedName>
        <fullName evidence="1">Uncharacterized protein</fullName>
    </submittedName>
</protein>
<sequence length="129" mass="14216">MILNGGFSTSAGSIRKLTITDTDVSLLDRFTVFGSKTAPGKSPVFHFDGSVPLGTQLRIRSSEFIKKGHGILVQIEHLGWMIKEASSPDIGIGQNKGQVEWIGFNRRNFQFGELIIRGDGSLRRIGRSR</sequence>
<evidence type="ECO:0000313" key="2">
    <source>
        <dbReference type="Proteomes" id="UP000887013"/>
    </source>
</evidence>
<name>A0A8X6TH75_NEPPI</name>
<keyword evidence="2" id="KW-1185">Reference proteome</keyword>
<dbReference type="EMBL" id="BMAW01009935">
    <property type="protein sequence ID" value="GFT16454.1"/>
    <property type="molecule type" value="Genomic_DNA"/>
</dbReference>
<reference evidence="1" key="1">
    <citation type="submission" date="2020-08" db="EMBL/GenBank/DDBJ databases">
        <title>Multicomponent nature underlies the extraordinary mechanical properties of spider dragline silk.</title>
        <authorList>
            <person name="Kono N."/>
            <person name="Nakamura H."/>
            <person name="Mori M."/>
            <person name="Yoshida Y."/>
            <person name="Ohtoshi R."/>
            <person name="Malay A.D."/>
            <person name="Moran D.A.P."/>
            <person name="Tomita M."/>
            <person name="Numata K."/>
            <person name="Arakawa K."/>
        </authorList>
    </citation>
    <scope>NUCLEOTIDE SEQUENCE</scope>
</reference>
<evidence type="ECO:0000313" key="1">
    <source>
        <dbReference type="EMBL" id="GFT16454.1"/>
    </source>
</evidence>
<organism evidence="1 2">
    <name type="scientific">Nephila pilipes</name>
    <name type="common">Giant wood spider</name>
    <name type="synonym">Nephila maculata</name>
    <dbReference type="NCBI Taxonomy" id="299642"/>
    <lineage>
        <taxon>Eukaryota</taxon>
        <taxon>Metazoa</taxon>
        <taxon>Ecdysozoa</taxon>
        <taxon>Arthropoda</taxon>
        <taxon>Chelicerata</taxon>
        <taxon>Arachnida</taxon>
        <taxon>Araneae</taxon>
        <taxon>Araneomorphae</taxon>
        <taxon>Entelegynae</taxon>
        <taxon>Araneoidea</taxon>
        <taxon>Nephilidae</taxon>
        <taxon>Nephila</taxon>
    </lineage>
</organism>